<gene>
    <name evidence="1" type="ORF">CEXT_73241</name>
</gene>
<sequence length="105" mass="12432">MDKFKQRLRHVYDVDYQKNIDKHSIGNGLLLVRPWHQLIHLMFFFCVLKVGNQIPPTYFISSSLRNFINRKPVARSISVSRSRTTLRGTIEDFEEWLSSECTVFN</sequence>
<keyword evidence="2" id="KW-1185">Reference proteome</keyword>
<dbReference type="EMBL" id="BPLR01000408">
    <property type="protein sequence ID" value="GIY94587.1"/>
    <property type="molecule type" value="Genomic_DNA"/>
</dbReference>
<name>A0AAV4XHH1_CAEEX</name>
<reference evidence="1 2" key="1">
    <citation type="submission" date="2021-06" db="EMBL/GenBank/DDBJ databases">
        <title>Caerostris extrusa draft genome.</title>
        <authorList>
            <person name="Kono N."/>
            <person name="Arakawa K."/>
        </authorList>
    </citation>
    <scope>NUCLEOTIDE SEQUENCE [LARGE SCALE GENOMIC DNA]</scope>
</reference>
<protein>
    <submittedName>
        <fullName evidence="1">Uncharacterized protein</fullName>
    </submittedName>
</protein>
<organism evidence="1 2">
    <name type="scientific">Caerostris extrusa</name>
    <name type="common">Bark spider</name>
    <name type="synonym">Caerostris bankana</name>
    <dbReference type="NCBI Taxonomy" id="172846"/>
    <lineage>
        <taxon>Eukaryota</taxon>
        <taxon>Metazoa</taxon>
        <taxon>Ecdysozoa</taxon>
        <taxon>Arthropoda</taxon>
        <taxon>Chelicerata</taxon>
        <taxon>Arachnida</taxon>
        <taxon>Araneae</taxon>
        <taxon>Araneomorphae</taxon>
        <taxon>Entelegynae</taxon>
        <taxon>Araneoidea</taxon>
        <taxon>Araneidae</taxon>
        <taxon>Caerostris</taxon>
    </lineage>
</organism>
<comment type="caution">
    <text evidence="1">The sequence shown here is derived from an EMBL/GenBank/DDBJ whole genome shotgun (WGS) entry which is preliminary data.</text>
</comment>
<evidence type="ECO:0000313" key="1">
    <source>
        <dbReference type="EMBL" id="GIY94587.1"/>
    </source>
</evidence>
<accession>A0AAV4XHH1</accession>
<dbReference type="Proteomes" id="UP001054945">
    <property type="component" value="Unassembled WGS sequence"/>
</dbReference>
<dbReference type="AlphaFoldDB" id="A0AAV4XHH1"/>
<proteinExistence type="predicted"/>
<evidence type="ECO:0000313" key="2">
    <source>
        <dbReference type="Proteomes" id="UP001054945"/>
    </source>
</evidence>